<name>A0A1G7QSS7_9PROT</name>
<evidence type="ECO:0000313" key="3">
    <source>
        <dbReference type="Proteomes" id="UP000199415"/>
    </source>
</evidence>
<keyword evidence="2" id="KW-0418">Kinase</keyword>
<dbReference type="PANTHER" id="PTHR43198:SF2">
    <property type="entry name" value="SI:CH1073-67J19.1-RELATED"/>
    <property type="match status" value="1"/>
</dbReference>
<dbReference type="RefSeq" id="WP_090019519.1">
    <property type="nucleotide sequence ID" value="NZ_FNCE01000004.1"/>
</dbReference>
<dbReference type="SUPFAM" id="SSF48613">
    <property type="entry name" value="Heme oxygenase-like"/>
    <property type="match status" value="1"/>
</dbReference>
<protein>
    <submittedName>
        <fullName evidence="2">Hydroxymethylpyrimidine/phosphomethylpyrimidine kinase/thiaminase (Transcriptional activator TenA)/hydroxymethylpyrimidine kinase / phosphomethylpyrimidine kinase / thiamine-phosphate diphosphorylase</fullName>
    </submittedName>
</protein>
<proteinExistence type="predicted"/>
<dbReference type="EMBL" id="FNCE01000004">
    <property type="protein sequence ID" value="SDG01578.1"/>
    <property type="molecule type" value="Genomic_DNA"/>
</dbReference>
<dbReference type="CDD" id="cd16099">
    <property type="entry name" value="TenA_PqqC-like"/>
    <property type="match status" value="1"/>
</dbReference>
<feature type="domain" description="Thiaminase-2/PQQC" evidence="1">
    <location>
        <begin position="15"/>
        <end position="213"/>
    </location>
</feature>
<dbReference type="Gene3D" id="1.20.910.10">
    <property type="entry name" value="Heme oxygenase-like"/>
    <property type="match status" value="1"/>
</dbReference>
<organism evidence="2 3">
    <name type="scientific">Limimonas halophila</name>
    <dbReference type="NCBI Taxonomy" id="1082479"/>
    <lineage>
        <taxon>Bacteria</taxon>
        <taxon>Pseudomonadati</taxon>
        <taxon>Pseudomonadota</taxon>
        <taxon>Alphaproteobacteria</taxon>
        <taxon>Rhodospirillales</taxon>
        <taxon>Rhodovibrionaceae</taxon>
        <taxon>Limimonas</taxon>
    </lineage>
</organism>
<dbReference type="STRING" id="1082479.SAMN05216241_104131"/>
<dbReference type="OrthoDB" id="3711545at2"/>
<dbReference type="GO" id="GO:0016301">
    <property type="term" value="F:kinase activity"/>
    <property type="evidence" value="ECO:0007669"/>
    <property type="project" value="UniProtKB-KW"/>
</dbReference>
<gene>
    <name evidence="2" type="ORF">SAMN05216241_104131</name>
</gene>
<reference evidence="2 3" key="1">
    <citation type="submission" date="2016-10" db="EMBL/GenBank/DDBJ databases">
        <authorList>
            <person name="de Groot N.N."/>
        </authorList>
    </citation>
    <scope>NUCLEOTIDE SEQUENCE [LARGE SCALE GENOMIC DNA]</scope>
    <source>
        <strain evidence="2 3">DSM 25584</strain>
    </source>
</reference>
<dbReference type="InterPro" id="IPR050967">
    <property type="entry name" value="Thiamine_Salvage_TenA"/>
</dbReference>
<dbReference type="PANTHER" id="PTHR43198">
    <property type="entry name" value="BIFUNCTIONAL TH2 PROTEIN"/>
    <property type="match status" value="1"/>
</dbReference>
<evidence type="ECO:0000313" key="2">
    <source>
        <dbReference type="EMBL" id="SDG01578.1"/>
    </source>
</evidence>
<dbReference type="InterPro" id="IPR004305">
    <property type="entry name" value="Thiaminase-2/PQQC"/>
</dbReference>
<dbReference type="Pfam" id="PF03070">
    <property type="entry name" value="TENA_THI-4"/>
    <property type="match status" value="1"/>
</dbReference>
<dbReference type="AlphaFoldDB" id="A0A1G7QSS7"/>
<dbReference type="InterPro" id="IPR016084">
    <property type="entry name" value="Haem_Oase-like_multi-hlx"/>
</dbReference>
<keyword evidence="3" id="KW-1185">Reference proteome</keyword>
<keyword evidence="2" id="KW-0808">Transferase</keyword>
<sequence>MSWIEEVCAAHADQLQHCVAHPALDQLFASRLPRDRFLVYLHQDLVYLREEAKVLAHAASKARSLDAASRIARLVREVNAEESLRHQTLATHLGQPVDPLAVTPAPATHAYVSHLRSVAFDGGLLEILAALYPSPWLYTCVGRHFADSEPADPLVRNLLDYYRGDSLPRSVATLGALIDDAGAEADQVARLSACRAFAVSLHHQRRFLDMVLTGDAWAFETPQDAGDG</sequence>
<accession>A0A1G7QSS7</accession>
<dbReference type="Proteomes" id="UP000199415">
    <property type="component" value="Unassembled WGS sequence"/>
</dbReference>
<dbReference type="GO" id="GO:0005829">
    <property type="term" value="C:cytosol"/>
    <property type="evidence" value="ECO:0007669"/>
    <property type="project" value="TreeGrafter"/>
</dbReference>
<evidence type="ECO:0000259" key="1">
    <source>
        <dbReference type="Pfam" id="PF03070"/>
    </source>
</evidence>